<dbReference type="PANTHER" id="PTHR11941">
    <property type="entry name" value="ENOYL-COA HYDRATASE-RELATED"/>
    <property type="match status" value="1"/>
</dbReference>
<proteinExistence type="predicted"/>
<dbReference type="NCBIfam" id="NF006452">
    <property type="entry name" value="PRK08788.1"/>
    <property type="match status" value="1"/>
</dbReference>
<dbReference type="InterPro" id="IPR029045">
    <property type="entry name" value="ClpP/crotonase-like_dom_sf"/>
</dbReference>
<keyword evidence="2" id="KW-1185">Reference proteome</keyword>
<dbReference type="Gene3D" id="3.90.226.10">
    <property type="entry name" value="2-enoyl-CoA Hydratase, Chain A, domain 1"/>
    <property type="match status" value="1"/>
</dbReference>
<comment type="caution">
    <text evidence="1">The sequence shown here is derived from an EMBL/GenBank/DDBJ whole genome shotgun (WGS) entry which is preliminary data.</text>
</comment>
<dbReference type="PANTHER" id="PTHR11941:SF54">
    <property type="entry name" value="ENOYL-COA HYDRATASE, MITOCHONDRIAL"/>
    <property type="match status" value="1"/>
</dbReference>
<reference evidence="1" key="2">
    <citation type="submission" date="2021-08" db="EMBL/GenBank/DDBJ databases">
        <authorList>
            <person name="Tani A."/>
            <person name="Ola A."/>
            <person name="Ogura Y."/>
            <person name="Katsura K."/>
            <person name="Hayashi T."/>
        </authorList>
    </citation>
    <scope>NUCLEOTIDE SEQUENCE</scope>
    <source>
        <strain evidence="1">DSM 23674</strain>
    </source>
</reference>
<name>A0ABQ4TQU7_9HYPH</name>
<dbReference type="Pfam" id="PF00378">
    <property type="entry name" value="ECH_1"/>
    <property type="match status" value="1"/>
</dbReference>
<dbReference type="EMBL" id="BPRA01000025">
    <property type="protein sequence ID" value="GJE57661.1"/>
    <property type="molecule type" value="Genomic_DNA"/>
</dbReference>
<dbReference type="CDD" id="cd06558">
    <property type="entry name" value="crotonase-like"/>
    <property type="match status" value="1"/>
</dbReference>
<protein>
    <submittedName>
        <fullName evidence="1">Fatty acid oxidation complex subunit alpha</fullName>
    </submittedName>
</protein>
<dbReference type="Gene3D" id="6.20.390.30">
    <property type="match status" value="1"/>
</dbReference>
<dbReference type="Proteomes" id="UP001055101">
    <property type="component" value="Unassembled WGS sequence"/>
</dbReference>
<accession>A0ABQ4TQU7</accession>
<gene>
    <name evidence="1" type="primary">fadB</name>
    <name evidence="1" type="ORF">EKPJFOCH_4179</name>
</gene>
<reference evidence="1" key="1">
    <citation type="journal article" date="2021" name="Front. Microbiol.">
        <title>Comprehensive Comparative Genomics and Phenotyping of Methylobacterium Species.</title>
        <authorList>
            <person name="Alessa O."/>
            <person name="Ogura Y."/>
            <person name="Fujitani Y."/>
            <person name="Takami H."/>
            <person name="Hayashi T."/>
            <person name="Sahin N."/>
            <person name="Tani A."/>
        </authorList>
    </citation>
    <scope>NUCLEOTIDE SEQUENCE</scope>
    <source>
        <strain evidence="1">DSM 23674</strain>
    </source>
</reference>
<organism evidence="1 2">
    <name type="scientific">Methylobacterium thuringiense</name>
    <dbReference type="NCBI Taxonomy" id="1003091"/>
    <lineage>
        <taxon>Bacteria</taxon>
        <taxon>Pseudomonadati</taxon>
        <taxon>Pseudomonadota</taxon>
        <taxon>Alphaproteobacteria</taxon>
        <taxon>Hyphomicrobiales</taxon>
        <taxon>Methylobacteriaceae</taxon>
        <taxon>Methylobacterium</taxon>
    </lineage>
</organism>
<dbReference type="SUPFAM" id="SSF52096">
    <property type="entry name" value="ClpP/crotonase"/>
    <property type="match status" value="1"/>
</dbReference>
<dbReference type="InterPro" id="IPR001753">
    <property type="entry name" value="Enoyl-CoA_hydra/iso"/>
</dbReference>
<evidence type="ECO:0000313" key="2">
    <source>
        <dbReference type="Proteomes" id="UP001055101"/>
    </source>
</evidence>
<evidence type="ECO:0000313" key="1">
    <source>
        <dbReference type="EMBL" id="GJE57661.1"/>
    </source>
</evidence>
<sequence>MANSPGPAKRYLPFGGMLSNPDWGIGRTKAYRSRPGRVETVKPEERLFALRQLEVTYDKARETLWTYMKPDGRPSYNPDMLADFRSWQDGIEAKFSGEDSNLRYLVLGSRYQGVFSFGGDLRLFAQKIRQRDRETLVGYGNACVEILHRNMNALGLPIVTIGLVQGDALGGGFESLLSFDVVVAEKGAKFGFPEILFGLFPGMGAFSFLARRIGSNKAQELILSGKTYTAEDMHAMGVVHVLAEPGKGEAAVQDYIARSSRRHNGHRAIYQAAREVDRISLLELKKIVSIWADAALKLRDQDLKIMERLVAAQDRLGVQTAAA</sequence>